<evidence type="ECO:0000256" key="1">
    <source>
        <dbReference type="SAM" id="MobiDB-lite"/>
    </source>
</evidence>
<gene>
    <name evidence="2" type="ORF">SODALDRAFT_381841</name>
</gene>
<organism evidence="2 3">
    <name type="scientific">Sodiomyces alkalinus (strain CBS 110278 / VKM F-3762 / F11)</name>
    <name type="common">Alkaliphilic filamentous fungus</name>
    <dbReference type="NCBI Taxonomy" id="1314773"/>
    <lineage>
        <taxon>Eukaryota</taxon>
        <taxon>Fungi</taxon>
        <taxon>Dikarya</taxon>
        <taxon>Ascomycota</taxon>
        <taxon>Pezizomycotina</taxon>
        <taxon>Sordariomycetes</taxon>
        <taxon>Hypocreomycetidae</taxon>
        <taxon>Glomerellales</taxon>
        <taxon>Plectosphaerellaceae</taxon>
        <taxon>Sodiomyces</taxon>
    </lineage>
</organism>
<feature type="region of interest" description="Disordered" evidence="1">
    <location>
        <begin position="1"/>
        <end position="81"/>
    </location>
</feature>
<dbReference type="RefSeq" id="XP_028462671.1">
    <property type="nucleotide sequence ID" value="XM_028615192.1"/>
</dbReference>
<dbReference type="AlphaFoldDB" id="A0A3N2PK11"/>
<dbReference type="EMBL" id="ML119062">
    <property type="protein sequence ID" value="ROT34865.1"/>
    <property type="molecule type" value="Genomic_DNA"/>
</dbReference>
<dbReference type="Proteomes" id="UP000272025">
    <property type="component" value="Unassembled WGS sequence"/>
</dbReference>
<evidence type="ECO:0000313" key="2">
    <source>
        <dbReference type="EMBL" id="ROT34865.1"/>
    </source>
</evidence>
<proteinExistence type="predicted"/>
<protein>
    <submittedName>
        <fullName evidence="2">Uncharacterized protein</fullName>
    </submittedName>
</protein>
<keyword evidence="3" id="KW-1185">Reference proteome</keyword>
<feature type="compositionally biased region" description="Basic and acidic residues" evidence="1">
    <location>
        <begin position="39"/>
        <end position="49"/>
    </location>
</feature>
<evidence type="ECO:0000313" key="3">
    <source>
        <dbReference type="Proteomes" id="UP000272025"/>
    </source>
</evidence>
<accession>A0A3N2PK11</accession>
<sequence>MATLEAQDDRTPPKGGDGLPAHEHVHGRNMLGDSVTQFRIDEDKIDGPQRYKKPAKKAPPTYCKKNDEHIIHPPPNTGQQASEILDSRHIGHGKWADEEISVGRVTPSVAQKCVPATPFPGGVEIEANASSLFESVTLLRTPERNLGEGG</sequence>
<reference evidence="2 3" key="1">
    <citation type="journal article" date="2018" name="Mol. Ecol.">
        <title>The obligate alkalophilic soda-lake fungus Sodiomyces alkalinus has shifted to a protein diet.</title>
        <authorList>
            <person name="Grum-Grzhimaylo A.A."/>
            <person name="Falkoski D.L."/>
            <person name="van den Heuvel J."/>
            <person name="Valero-Jimenez C.A."/>
            <person name="Min B."/>
            <person name="Choi I.G."/>
            <person name="Lipzen A."/>
            <person name="Daum C.G."/>
            <person name="Aanen D.K."/>
            <person name="Tsang A."/>
            <person name="Henrissat B."/>
            <person name="Bilanenko E.N."/>
            <person name="de Vries R.P."/>
            <person name="van Kan J.A.L."/>
            <person name="Grigoriev I.V."/>
            <person name="Debets A.J.M."/>
        </authorList>
    </citation>
    <scope>NUCLEOTIDE SEQUENCE [LARGE SCALE GENOMIC DNA]</scope>
    <source>
        <strain evidence="2 3">F11</strain>
    </source>
</reference>
<name>A0A3N2PK11_SODAK</name>
<dbReference type="GeneID" id="39583669"/>